<dbReference type="InterPro" id="IPR050065">
    <property type="entry name" value="GlmU-like"/>
</dbReference>
<keyword evidence="5" id="KW-1185">Reference proteome</keyword>
<dbReference type="Pfam" id="PF12804">
    <property type="entry name" value="NTP_transf_3"/>
    <property type="match status" value="1"/>
</dbReference>
<dbReference type="AlphaFoldDB" id="A0A4S4FNI8"/>
<dbReference type="CDD" id="cd04183">
    <property type="entry name" value="GT2_BcE_like"/>
    <property type="match status" value="1"/>
</dbReference>
<gene>
    <name evidence="4" type="ORF">E6C64_09375</name>
</gene>
<feature type="domain" description="MobA-like NTP transferase" evidence="3">
    <location>
        <begin position="12"/>
        <end position="133"/>
    </location>
</feature>
<dbReference type="InterPro" id="IPR029044">
    <property type="entry name" value="Nucleotide-diphossugar_trans"/>
</dbReference>
<comment type="caution">
    <text evidence="4">The sequence shown here is derived from an EMBL/GenBank/DDBJ whole genome shotgun (WGS) entry which is preliminary data.</text>
</comment>
<proteinExistence type="predicted"/>
<dbReference type="PIRSF" id="PIRSF028162">
    <property type="entry name" value="BcbE_prd"/>
    <property type="match status" value="1"/>
</dbReference>
<dbReference type="InterPro" id="IPR025877">
    <property type="entry name" value="MobA-like_NTP_Trfase"/>
</dbReference>
<dbReference type="InterPro" id="IPR016873">
    <property type="entry name" value="Caps_polysacc_synth_BcbE_prd"/>
</dbReference>
<reference evidence="4 5" key="1">
    <citation type="submission" date="2019-04" db="EMBL/GenBank/DDBJ databases">
        <authorList>
            <person name="Jiang L."/>
        </authorList>
    </citation>
    <scope>NUCLEOTIDE SEQUENCE [LARGE SCALE GENOMIC DNA]</scope>
    <source>
        <strain evidence="4 5">YIM 131853</strain>
    </source>
</reference>
<dbReference type="PANTHER" id="PTHR43584">
    <property type="entry name" value="NUCLEOTIDYL TRANSFERASE"/>
    <property type="match status" value="1"/>
</dbReference>
<organism evidence="4 5">
    <name type="scientific">Naasia lichenicola</name>
    <dbReference type="NCBI Taxonomy" id="2565933"/>
    <lineage>
        <taxon>Bacteria</taxon>
        <taxon>Bacillati</taxon>
        <taxon>Actinomycetota</taxon>
        <taxon>Actinomycetes</taxon>
        <taxon>Micrococcales</taxon>
        <taxon>Microbacteriaceae</taxon>
        <taxon>Naasia</taxon>
    </lineage>
</organism>
<dbReference type="Gene3D" id="3.90.550.10">
    <property type="entry name" value="Spore Coat Polysaccharide Biosynthesis Protein SpsA, Chain A"/>
    <property type="match status" value="1"/>
</dbReference>
<keyword evidence="1" id="KW-0808">Transferase</keyword>
<evidence type="ECO:0000256" key="2">
    <source>
        <dbReference type="ARBA" id="ARBA00022695"/>
    </source>
</evidence>
<keyword evidence="2" id="KW-0548">Nucleotidyltransferase</keyword>
<dbReference type="Proteomes" id="UP000309133">
    <property type="component" value="Unassembled WGS sequence"/>
</dbReference>
<evidence type="ECO:0000313" key="5">
    <source>
        <dbReference type="Proteomes" id="UP000309133"/>
    </source>
</evidence>
<sequence>MSGRLQVLMPMGGLGQRFRDAGISTPKPLIEVRGVPMFKRALASLDAYPGAKSLIVVVREEHQRDFRLADLIREVQPDAQIVMLDHDTRGAVETAFSAAAVLDPDAPLVVMDCDIAFESDEYFTRIAEAVESGAPEGLLLSFTSTDPRYSYAATDGNGSVYRTAEKDPISDNALMGAYFFVSASVFLEAAQALLATPISAEMKEYYVSLLFNRLIEDGRPVGLARGEFYSFGTPAELERFEATGLPT</sequence>
<dbReference type="PANTHER" id="PTHR43584:SF8">
    <property type="entry name" value="N-ACETYLMURAMATE ALPHA-1-PHOSPHATE URIDYLYLTRANSFERASE"/>
    <property type="match status" value="1"/>
</dbReference>
<dbReference type="RefSeq" id="WP_136427249.1">
    <property type="nucleotide sequence ID" value="NZ_SSSM01000004.1"/>
</dbReference>
<accession>A0A4S4FNI8</accession>
<dbReference type="GO" id="GO:0016779">
    <property type="term" value="F:nucleotidyltransferase activity"/>
    <property type="evidence" value="ECO:0007669"/>
    <property type="project" value="UniProtKB-KW"/>
</dbReference>
<name>A0A4S4FNI8_9MICO</name>
<dbReference type="OrthoDB" id="9814210at2"/>
<evidence type="ECO:0000256" key="1">
    <source>
        <dbReference type="ARBA" id="ARBA00022679"/>
    </source>
</evidence>
<dbReference type="EMBL" id="SSSM01000004">
    <property type="protein sequence ID" value="THG30836.1"/>
    <property type="molecule type" value="Genomic_DNA"/>
</dbReference>
<protein>
    <recommendedName>
        <fullName evidence="3">MobA-like NTP transferase domain-containing protein</fullName>
    </recommendedName>
</protein>
<evidence type="ECO:0000259" key="3">
    <source>
        <dbReference type="Pfam" id="PF12804"/>
    </source>
</evidence>
<dbReference type="SUPFAM" id="SSF53448">
    <property type="entry name" value="Nucleotide-diphospho-sugar transferases"/>
    <property type="match status" value="1"/>
</dbReference>
<evidence type="ECO:0000313" key="4">
    <source>
        <dbReference type="EMBL" id="THG30836.1"/>
    </source>
</evidence>